<accession>A0ABV0BWS8</accession>
<reference evidence="1 2" key="1">
    <citation type="submission" date="2024-04" db="EMBL/GenBank/DDBJ databases">
        <title>WGS of bacteria from Torrens River.</title>
        <authorList>
            <person name="Wyrsch E.R."/>
            <person name="Drigo B."/>
        </authorList>
    </citation>
    <scope>NUCLEOTIDE SEQUENCE [LARGE SCALE GENOMIC DNA]</scope>
    <source>
        <strain evidence="1 2">TWI391</strain>
    </source>
</reference>
<comment type="caution">
    <text evidence="1">The sequence shown here is derived from an EMBL/GenBank/DDBJ whole genome shotgun (WGS) entry which is preliminary data.</text>
</comment>
<name>A0ABV0BWS8_9SPHI</name>
<evidence type="ECO:0000313" key="2">
    <source>
        <dbReference type="Proteomes" id="UP001409291"/>
    </source>
</evidence>
<dbReference type="Proteomes" id="UP001409291">
    <property type="component" value="Unassembled WGS sequence"/>
</dbReference>
<dbReference type="SUPFAM" id="SSF55961">
    <property type="entry name" value="Bet v1-like"/>
    <property type="match status" value="1"/>
</dbReference>
<organism evidence="1 2">
    <name type="scientific">Sphingobacterium kitahiroshimense</name>
    <dbReference type="NCBI Taxonomy" id="470446"/>
    <lineage>
        <taxon>Bacteria</taxon>
        <taxon>Pseudomonadati</taxon>
        <taxon>Bacteroidota</taxon>
        <taxon>Sphingobacteriia</taxon>
        <taxon>Sphingobacteriales</taxon>
        <taxon>Sphingobacteriaceae</taxon>
        <taxon>Sphingobacterium</taxon>
    </lineage>
</organism>
<gene>
    <name evidence="1" type="ORF">ABE541_14330</name>
</gene>
<protein>
    <submittedName>
        <fullName evidence="1">SRPBCC family protein</fullName>
    </submittedName>
</protein>
<dbReference type="InterPro" id="IPR023393">
    <property type="entry name" value="START-like_dom_sf"/>
</dbReference>
<evidence type="ECO:0000313" key="1">
    <source>
        <dbReference type="EMBL" id="MEN5378438.1"/>
    </source>
</evidence>
<keyword evidence="2" id="KW-1185">Reference proteome</keyword>
<dbReference type="Gene3D" id="3.30.530.20">
    <property type="match status" value="1"/>
</dbReference>
<dbReference type="Pfam" id="PF10604">
    <property type="entry name" value="Polyketide_cyc2"/>
    <property type="match status" value="1"/>
</dbReference>
<sequence length="180" mass="20687">MKILKKIVIVLLLIVAVLLITALFLKKDYAVKREITINKPKQEVFDYIKYLRNQNNFSKWAMMDPLMTKTYQGTDGTVGFISAWDSKADSVGKGEQEIVKIEDGKRIDFEIRFIKPFESKDKAYMITDSISPTATRVIWGFDGHMTYPMNLMLLCMDFDKMLGGDLAIGLERLKTKLETE</sequence>
<dbReference type="InterPro" id="IPR019587">
    <property type="entry name" value="Polyketide_cyclase/dehydratase"/>
</dbReference>
<dbReference type="RefSeq" id="WP_132842965.1">
    <property type="nucleotide sequence ID" value="NZ_JBDJLH010000012.1"/>
</dbReference>
<dbReference type="EMBL" id="JBDJNQ010000006">
    <property type="protein sequence ID" value="MEN5378438.1"/>
    <property type="molecule type" value="Genomic_DNA"/>
</dbReference>
<dbReference type="CDD" id="cd07818">
    <property type="entry name" value="SRPBCC_1"/>
    <property type="match status" value="1"/>
</dbReference>
<proteinExistence type="predicted"/>